<dbReference type="InterPro" id="IPR001173">
    <property type="entry name" value="Glyco_trans_2-like"/>
</dbReference>
<comment type="caution">
    <text evidence="4">The sequence shown here is derived from an EMBL/GenBank/DDBJ whole genome shotgun (WGS) entry which is preliminary data.</text>
</comment>
<dbReference type="SUPFAM" id="SSF53448">
    <property type="entry name" value="Nucleotide-diphospho-sugar transferases"/>
    <property type="match status" value="1"/>
</dbReference>
<dbReference type="PANTHER" id="PTHR22916:SF51">
    <property type="entry name" value="GLYCOSYLTRANSFERASE EPSH-RELATED"/>
    <property type="match status" value="1"/>
</dbReference>
<dbReference type="Pfam" id="PF00535">
    <property type="entry name" value="Glycos_transf_2"/>
    <property type="match status" value="1"/>
</dbReference>
<protein>
    <submittedName>
        <fullName evidence="4">Glycosyltransferase</fullName>
    </submittedName>
</protein>
<dbReference type="InterPro" id="IPR029044">
    <property type="entry name" value="Nucleotide-diphossugar_trans"/>
</dbReference>
<evidence type="ECO:0000313" key="5">
    <source>
        <dbReference type="Proteomes" id="UP000186705"/>
    </source>
</evidence>
<evidence type="ECO:0000313" key="4">
    <source>
        <dbReference type="EMBL" id="OLU46930.1"/>
    </source>
</evidence>
<dbReference type="GeneID" id="78275193"/>
<dbReference type="GO" id="GO:0016757">
    <property type="term" value="F:glycosyltransferase activity"/>
    <property type="evidence" value="ECO:0007669"/>
    <property type="project" value="UniProtKB-KW"/>
</dbReference>
<keyword evidence="2 4" id="KW-0808">Transferase</keyword>
<proteinExistence type="predicted"/>
<accession>A0A1U7NNK9</accession>
<organism evidence="4 5">
    <name type="scientific">Dubosiella newyorkensis</name>
    <dbReference type="NCBI Taxonomy" id="1862672"/>
    <lineage>
        <taxon>Bacteria</taxon>
        <taxon>Bacillati</taxon>
        <taxon>Bacillota</taxon>
        <taxon>Erysipelotrichia</taxon>
        <taxon>Erysipelotrichales</taxon>
        <taxon>Erysipelotrichaceae</taxon>
        <taxon>Dubosiella</taxon>
    </lineage>
</organism>
<dbReference type="Proteomes" id="UP000186705">
    <property type="component" value="Unassembled WGS sequence"/>
</dbReference>
<dbReference type="AlphaFoldDB" id="A0A1U7NNK9"/>
<sequence length="319" mass="38027">MDSKTNPLVSILVPVYNVEKYIATCLDSLLAQSYPNIEIVLIDDGSPDRSIEICQEYAKKFPNIHVYIYENAGISTTRNRALDHANGDYYMFVDSDDYIHPKMVETMIRISQLDHSELVQCGYRMDYFKYFPFLRKVAKRQTINTIQALQQLVNNKGINNYPWGKLYKKEVFENVRFPEHLIGFEDTRTIFKTIANAETISTSPNRFYHYVQRQGSLTNRMDLETVYNMRKAYQYQEQVLKDRFPEQTFDFTMNYYNTDMVIIYTLIFMTHKKQNPKFKPYPLDWKKIPKVMKVAYYCWLKIACIKFGWNIDEIDWEQK</sequence>
<dbReference type="CDD" id="cd00761">
    <property type="entry name" value="Glyco_tranf_GTA_type"/>
    <property type="match status" value="1"/>
</dbReference>
<evidence type="ECO:0000256" key="2">
    <source>
        <dbReference type="ARBA" id="ARBA00022679"/>
    </source>
</evidence>
<evidence type="ECO:0000256" key="1">
    <source>
        <dbReference type="ARBA" id="ARBA00022676"/>
    </source>
</evidence>
<feature type="domain" description="Glycosyltransferase 2-like" evidence="3">
    <location>
        <begin position="10"/>
        <end position="175"/>
    </location>
</feature>
<dbReference type="Gene3D" id="3.90.550.10">
    <property type="entry name" value="Spore Coat Polysaccharide Biosynthesis Protein SpsA, Chain A"/>
    <property type="match status" value="1"/>
</dbReference>
<gene>
    <name evidence="4" type="ORF">BO225_04415</name>
</gene>
<name>A0A1U7NNK9_9FIRM</name>
<dbReference type="EMBL" id="MPKA01000057">
    <property type="protein sequence ID" value="OLU46930.1"/>
    <property type="molecule type" value="Genomic_DNA"/>
</dbReference>
<dbReference type="PANTHER" id="PTHR22916">
    <property type="entry name" value="GLYCOSYLTRANSFERASE"/>
    <property type="match status" value="1"/>
</dbReference>
<dbReference type="STRING" id="1862672.BO225_04415"/>
<keyword evidence="5" id="KW-1185">Reference proteome</keyword>
<dbReference type="RefSeq" id="WP_076341078.1">
    <property type="nucleotide sequence ID" value="NZ_CAJTMI010000018.1"/>
</dbReference>
<evidence type="ECO:0000259" key="3">
    <source>
        <dbReference type="Pfam" id="PF00535"/>
    </source>
</evidence>
<dbReference type="OrthoDB" id="9807674at2"/>
<keyword evidence="1" id="KW-0328">Glycosyltransferase</keyword>
<reference evidence="4 5" key="1">
    <citation type="submission" date="2016-11" db="EMBL/GenBank/DDBJ databases">
        <title>Description of two novel members of the family Erysipelotrichaceae: Ileibacterium lipovorans gen. nov., sp. nov. and Dubosiella newyorkensis, gen. nov., sp. nov.</title>
        <authorList>
            <person name="Cox L.M."/>
            <person name="Sohn J."/>
            <person name="Tyrrell K.L."/>
            <person name="Citron D.M."/>
            <person name="Lawson P.A."/>
            <person name="Patel N.B."/>
            <person name="Iizumi T."/>
            <person name="Perez-Perez G.I."/>
            <person name="Goldstein E.J."/>
            <person name="Blaser M.J."/>
        </authorList>
    </citation>
    <scope>NUCLEOTIDE SEQUENCE [LARGE SCALE GENOMIC DNA]</scope>
    <source>
        <strain evidence="4 5">NYU-BL-A4</strain>
    </source>
</reference>